<evidence type="ECO:0000313" key="2">
    <source>
        <dbReference type="Proteomes" id="UP000785613"/>
    </source>
</evidence>
<dbReference type="RefSeq" id="WP_167228371.1">
    <property type="nucleotide sequence ID" value="NZ_VUYU01000017.1"/>
</dbReference>
<dbReference type="EMBL" id="VUYU01000017">
    <property type="protein sequence ID" value="NHZ36386.1"/>
    <property type="molecule type" value="Genomic_DNA"/>
</dbReference>
<reference evidence="1 2" key="1">
    <citation type="submission" date="2019-09" db="EMBL/GenBank/DDBJ databases">
        <title>Taxonomy of Antarctic Massilia spp.: description of Massilia rubra sp. nov., Massilia aquatica sp. nov., Massilia mucilaginosa sp. nov., Massilia frigida sp. nov. isolated from streams, lakes and regoliths.</title>
        <authorList>
            <person name="Holochova P."/>
            <person name="Sedlacek I."/>
            <person name="Kralova S."/>
            <person name="Maslanova I."/>
            <person name="Busse H.-J."/>
            <person name="Stankova E."/>
            <person name="Vrbovska V."/>
            <person name="Kovarovic V."/>
            <person name="Bartak M."/>
            <person name="Svec P."/>
            <person name="Pantucek R."/>
        </authorList>
    </citation>
    <scope>NUCLEOTIDE SEQUENCE [LARGE SCALE GENOMIC DNA]</scope>
    <source>
        <strain evidence="1 2">CCM 8692</strain>
    </source>
</reference>
<protein>
    <submittedName>
        <fullName evidence="1">Uncharacterized protein</fullName>
    </submittedName>
</protein>
<keyword evidence="2" id="KW-1185">Reference proteome</keyword>
<sequence length="99" mass="10553">MLTAKQIAGNTPQDLVAAIRRETDSGMGYPSKSNYCDLVQIRGTGGAGPITESAAALEIEAIIIEIRQKAAAQYDVAFWVYLAGSMTVSVSRPNYTVAK</sequence>
<gene>
    <name evidence="1" type="ORF">F0185_22720</name>
</gene>
<organism evidence="1 2">
    <name type="scientific">Massilia rubra</name>
    <dbReference type="NCBI Taxonomy" id="2607910"/>
    <lineage>
        <taxon>Bacteria</taxon>
        <taxon>Pseudomonadati</taxon>
        <taxon>Pseudomonadota</taxon>
        <taxon>Betaproteobacteria</taxon>
        <taxon>Burkholderiales</taxon>
        <taxon>Oxalobacteraceae</taxon>
        <taxon>Telluria group</taxon>
        <taxon>Massilia</taxon>
    </lineage>
</organism>
<proteinExistence type="predicted"/>
<evidence type="ECO:0000313" key="1">
    <source>
        <dbReference type="EMBL" id="NHZ36386.1"/>
    </source>
</evidence>
<dbReference type="Proteomes" id="UP000785613">
    <property type="component" value="Unassembled WGS sequence"/>
</dbReference>
<name>A0ABX0LND3_9BURK</name>
<accession>A0ABX0LND3</accession>
<comment type="caution">
    <text evidence="1">The sequence shown here is derived from an EMBL/GenBank/DDBJ whole genome shotgun (WGS) entry which is preliminary data.</text>
</comment>